<dbReference type="InterPro" id="IPR010982">
    <property type="entry name" value="Lambda_DNA-bd_dom_sf"/>
</dbReference>
<accession>A0A0T6LRQ8</accession>
<evidence type="ECO:0000313" key="2">
    <source>
        <dbReference type="Proteomes" id="UP000050867"/>
    </source>
</evidence>
<keyword evidence="2" id="KW-1185">Reference proteome</keyword>
<dbReference type="STRING" id="76728.AQ490_23365"/>
<name>A0A0T6LRQ8_WENVI</name>
<dbReference type="Proteomes" id="UP000050867">
    <property type="component" value="Unassembled WGS sequence"/>
</dbReference>
<dbReference type="AlphaFoldDB" id="A0A0T6LRQ8"/>
<gene>
    <name evidence="1" type="ORF">AQ490_23365</name>
</gene>
<reference evidence="1 2" key="1">
    <citation type="submission" date="2015-10" db="EMBL/GenBank/DDBJ databases">
        <title>Draft genome sequence of pyrrolomycin-producing Streptomyces vitaminophilus.</title>
        <authorList>
            <person name="Graham D.E."/>
            <person name="Mahan K.M."/>
            <person name="Klingeman D.M."/>
            <person name="Hettich R.L."/>
            <person name="Parry R.J."/>
        </authorList>
    </citation>
    <scope>NUCLEOTIDE SEQUENCE [LARGE SCALE GENOMIC DNA]</scope>
    <source>
        <strain evidence="1 2">ATCC 31673</strain>
    </source>
</reference>
<protein>
    <submittedName>
        <fullName evidence="1">Uncharacterized protein</fullName>
    </submittedName>
</protein>
<dbReference type="Pfam" id="PF13560">
    <property type="entry name" value="HTH_31"/>
    <property type="match status" value="1"/>
</dbReference>
<organism evidence="1 2">
    <name type="scientific">Wenjunlia vitaminophila</name>
    <name type="common">Streptomyces vitaminophilus</name>
    <dbReference type="NCBI Taxonomy" id="76728"/>
    <lineage>
        <taxon>Bacteria</taxon>
        <taxon>Bacillati</taxon>
        <taxon>Actinomycetota</taxon>
        <taxon>Actinomycetes</taxon>
        <taxon>Kitasatosporales</taxon>
        <taxon>Streptomycetaceae</taxon>
        <taxon>Wenjunlia</taxon>
    </lineage>
</organism>
<dbReference type="Gene3D" id="1.10.260.40">
    <property type="entry name" value="lambda repressor-like DNA-binding domains"/>
    <property type="match status" value="1"/>
</dbReference>
<comment type="caution">
    <text evidence="1">The sequence shown here is derived from an EMBL/GenBank/DDBJ whole genome shotgun (WGS) entry which is preliminary data.</text>
</comment>
<sequence length="130" mass="14500">MMATMTTTPRDDLSRLVRGRRAELGRSLAQVVRAAGDPSLNESWVNRLELGQLRDVPKRERLASLARGLQLPFAELARAAAAQYLGLQETWSGDHQARAVVAHMEELTPAEREQVRAIVEAFARSRPRAE</sequence>
<evidence type="ECO:0000313" key="1">
    <source>
        <dbReference type="EMBL" id="KRV48810.1"/>
    </source>
</evidence>
<dbReference type="EMBL" id="LLZU01000018">
    <property type="protein sequence ID" value="KRV48810.1"/>
    <property type="molecule type" value="Genomic_DNA"/>
</dbReference>
<dbReference type="GO" id="GO:0003677">
    <property type="term" value="F:DNA binding"/>
    <property type="evidence" value="ECO:0007669"/>
    <property type="project" value="InterPro"/>
</dbReference>
<proteinExistence type="predicted"/>